<dbReference type="InterPro" id="IPR018193">
    <property type="entry name" value="Glyc_kinase_flavodox-like_fold"/>
</dbReference>
<proteinExistence type="inferred from homology"/>
<keyword evidence="2 4" id="KW-0808">Transferase</keyword>
<sequence>MKKVVIAIDSFKGCLSSFEAGAAVAAGVRAACPNSEVVVQPVADGGEGMQDVLIAATGGRRIILQAHSPLMEMRDAYYGISGDGRTAFVEMASISGLPLVPEHRRNPMLTTTFGTGELICDALERGCRDFVIGIGGSATNDAGLGMLQALGFRFTDREGRTLGEDTALCGGMLAQVCGIDSSAVHPALSESRFRVACDVRNPFCGPDGAAFVFGPQKGADEAMVAELDAGMQHLAKVIQEHTGRDIVSVAGAGAAGGMGGGLLAFLDAELEPGIALLLDVLHFSDLIADADLVLTGEGKADRQTLMGKVPSGILAAAAARQIPVVLLAGSVEDAEMLTAAGFLGVFPITLAPVSLQEAMEPTYAQNNLRRTAMQVCRLLDYNRVGR</sequence>
<dbReference type="SUPFAM" id="SSF110738">
    <property type="entry name" value="Glycerate kinase I"/>
    <property type="match status" value="1"/>
</dbReference>
<dbReference type="Proteomes" id="UP000245462">
    <property type="component" value="Unassembled WGS sequence"/>
</dbReference>
<evidence type="ECO:0000313" key="5">
    <source>
        <dbReference type="EMBL" id="PVZ07028.1"/>
    </source>
</evidence>
<dbReference type="GeneID" id="94551439"/>
<dbReference type="PIRSF" id="PIRSF006078">
    <property type="entry name" value="GlxK"/>
    <property type="match status" value="1"/>
</dbReference>
<dbReference type="GO" id="GO:0031388">
    <property type="term" value="P:organic acid phosphorylation"/>
    <property type="evidence" value="ECO:0007669"/>
    <property type="project" value="UniProtKB-UniRule"/>
</dbReference>
<protein>
    <submittedName>
        <fullName evidence="5">Glycerate kinase</fullName>
    </submittedName>
</protein>
<keyword evidence="6" id="KW-1185">Reference proteome</keyword>
<dbReference type="InterPro" id="IPR018197">
    <property type="entry name" value="Glycerate_kinase_RE-like"/>
</dbReference>
<dbReference type="PANTHER" id="PTHR21599">
    <property type="entry name" value="GLYCERATE KINASE"/>
    <property type="match status" value="1"/>
</dbReference>
<evidence type="ECO:0000256" key="1">
    <source>
        <dbReference type="ARBA" id="ARBA00006284"/>
    </source>
</evidence>
<reference evidence="5 6" key="1">
    <citation type="submission" date="2018-04" db="EMBL/GenBank/DDBJ databases">
        <title>Genomic Encyclopedia of Type Strains, Phase IV (KMG-IV): sequencing the most valuable type-strain genomes for metagenomic binning, comparative biology and taxonomic classification.</title>
        <authorList>
            <person name="Goeker M."/>
        </authorList>
    </citation>
    <scope>NUCLEOTIDE SEQUENCE [LARGE SCALE GENOMIC DNA]</scope>
    <source>
        <strain evidence="5 6">DSM 28520</strain>
    </source>
</reference>
<dbReference type="InterPro" id="IPR004381">
    <property type="entry name" value="Glycerate_kinase"/>
</dbReference>
<evidence type="ECO:0000313" key="6">
    <source>
        <dbReference type="Proteomes" id="UP000245462"/>
    </source>
</evidence>
<comment type="caution">
    <text evidence="5">The sequence shown here is derived from an EMBL/GenBank/DDBJ whole genome shotgun (WGS) entry which is preliminary data.</text>
</comment>
<evidence type="ECO:0000256" key="4">
    <source>
        <dbReference type="PIRNR" id="PIRNR006078"/>
    </source>
</evidence>
<comment type="similarity">
    <text evidence="1 4">Belongs to the glycerate kinase type-1 family.</text>
</comment>
<dbReference type="Gene3D" id="3.40.50.10350">
    <property type="entry name" value="Glycerate kinase, domain 1"/>
    <property type="match status" value="1"/>
</dbReference>
<dbReference type="AlphaFoldDB" id="A0A2U1F4D8"/>
<dbReference type="InterPro" id="IPR036129">
    <property type="entry name" value="Glycerate_kinase_sf"/>
</dbReference>
<dbReference type="OrthoDB" id="9774290at2"/>
<dbReference type="NCBIfam" id="TIGR00045">
    <property type="entry name" value="glycerate kinase"/>
    <property type="match status" value="1"/>
</dbReference>
<gene>
    <name evidence="5" type="ORF">C7382_11924</name>
</gene>
<dbReference type="GO" id="GO:0008887">
    <property type="term" value="F:glycerate kinase activity"/>
    <property type="evidence" value="ECO:0007669"/>
    <property type="project" value="UniProtKB-UniRule"/>
</dbReference>
<dbReference type="Pfam" id="PF02595">
    <property type="entry name" value="Gly_kinase"/>
    <property type="match status" value="1"/>
</dbReference>
<keyword evidence="3 4" id="KW-0418">Kinase</keyword>
<accession>A0A2U1F4D8</accession>
<dbReference type="RefSeq" id="WP_116679968.1">
    <property type="nucleotide sequence ID" value="NZ_QEKY01000019.1"/>
</dbReference>
<name>A0A2U1F4D8_9PORP</name>
<organism evidence="5 6">
    <name type="scientific">Porphyromonas loveana</name>
    <dbReference type="NCBI Taxonomy" id="1884669"/>
    <lineage>
        <taxon>Bacteria</taxon>
        <taxon>Pseudomonadati</taxon>
        <taxon>Bacteroidota</taxon>
        <taxon>Bacteroidia</taxon>
        <taxon>Bacteroidales</taxon>
        <taxon>Porphyromonadaceae</taxon>
        <taxon>Porphyromonas</taxon>
    </lineage>
</organism>
<dbReference type="Gene3D" id="3.90.1510.10">
    <property type="entry name" value="Glycerate kinase, domain 2"/>
    <property type="match status" value="1"/>
</dbReference>
<evidence type="ECO:0000256" key="2">
    <source>
        <dbReference type="ARBA" id="ARBA00022679"/>
    </source>
</evidence>
<dbReference type="EMBL" id="QEKY01000019">
    <property type="protein sequence ID" value="PVZ07028.1"/>
    <property type="molecule type" value="Genomic_DNA"/>
</dbReference>
<dbReference type="PANTHER" id="PTHR21599:SF0">
    <property type="entry name" value="GLYCERATE KINASE"/>
    <property type="match status" value="1"/>
</dbReference>
<evidence type="ECO:0000256" key="3">
    <source>
        <dbReference type="ARBA" id="ARBA00022777"/>
    </source>
</evidence>